<evidence type="ECO:0000313" key="3">
    <source>
        <dbReference type="EMBL" id="ARF65610.1"/>
    </source>
</evidence>
<evidence type="ECO:0008006" key="5">
    <source>
        <dbReference type="Google" id="ProtNLM"/>
    </source>
</evidence>
<dbReference type="Proteomes" id="UP000192445">
    <property type="component" value="Chromosome"/>
</dbReference>
<keyword evidence="1" id="KW-1133">Transmembrane helix</keyword>
<dbReference type="STRING" id="1935.B1H20_32460"/>
<feature type="chain" id="PRO_5038533263" description="Integral membrane protein" evidence="2">
    <location>
        <begin position="27"/>
        <end position="159"/>
    </location>
</feature>
<reference evidence="3 4" key="1">
    <citation type="submission" date="2017-03" db="EMBL/GenBank/DDBJ databases">
        <title>Complete Genome Sequence of a natural compounds producer, Streptomyces violaceus S21.</title>
        <authorList>
            <person name="Zhong C."/>
            <person name="Zhao Z."/>
            <person name="Fu J."/>
            <person name="Zong G."/>
            <person name="Qin R."/>
            <person name="Cao G."/>
        </authorList>
    </citation>
    <scope>NUCLEOTIDE SEQUENCE [LARGE SCALE GENOMIC DNA]</scope>
    <source>
        <strain evidence="3 4">S21</strain>
    </source>
</reference>
<keyword evidence="2" id="KW-0732">Signal</keyword>
<keyword evidence="1" id="KW-0472">Membrane</keyword>
<sequence length="159" mass="15977">MRASRALAVTATAFAAVGLAAPMAAATNGPSNITVNPYSVHQGATMKVTAQGCGHGGKVWSNAFPTTELSAGGTGYATAHIRHNTTPGHYNLSVKCNDNSRIETHKFTVLAGNGAQGGLGGSMGPSSVEMQVGGGLVAAAAVGGAVFLVRRRRTSHAAF</sequence>
<dbReference type="OrthoDB" id="4329649at2"/>
<organism evidence="3 4">
    <name type="scientific">Streptomyces violaceoruber</name>
    <dbReference type="NCBI Taxonomy" id="1935"/>
    <lineage>
        <taxon>Bacteria</taxon>
        <taxon>Bacillati</taxon>
        <taxon>Actinomycetota</taxon>
        <taxon>Actinomycetes</taxon>
        <taxon>Kitasatosporales</taxon>
        <taxon>Streptomycetaceae</taxon>
        <taxon>Streptomyces</taxon>
        <taxon>Streptomyces violaceoruber group</taxon>
    </lineage>
</organism>
<dbReference type="AlphaFoldDB" id="A0A1V0UKK8"/>
<proteinExistence type="predicted"/>
<keyword evidence="1" id="KW-0812">Transmembrane</keyword>
<dbReference type="RefSeq" id="WP_030118224.1">
    <property type="nucleotide sequence ID" value="NZ_CP020570.1"/>
</dbReference>
<gene>
    <name evidence="3" type="ORF">B1H20_32460</name>
</gene>
<feature type="signal peptide" evidence="2">
    <location>
        <begin position="1"/>
        <end position="26"/>
    </location>
</feature>
<feature type="transmembrane region" description="Helical" evidence="1">
    <location>
        <begin position="130"/>
        <end position="149"/>
    </location>
</feature>
<dbReference type="GeneID" id="63984279"/>
<accession>A0A1V0UKK8</accession>
<dbReference type="EMBL" id="CP020570">
    <property type="protein sequence ID" value="ARF65610.1"/>
    <property type="molecule type" value="Genomic_DNA"/>
</dbReference>
<protein>
    <recommendedName>
        <fullName evidence="5">Integral membrane protein</fullName>
    </recommendedName>
</protein>
<name>A0A1V0UKK8_STRVN</name>
<dbReference type="KEGG" id="svu:B1H20_32460"/>
<evidence type="ECO:0000256" key="1">
    <source>
        <dbReference type="SAM" id="Phobius"/>
    </source>
</evidence>
<evidence type="ECO:0000256" key="2">
    <source>
        <dbReference type="SAM" id="SignalP"/>
    </source>
</evidence>
<evidence type="ECO:0000313" key="4">
    <source>
        <dbReference type="Proteomes" id="UP000192445"/>
    </source>
</evidence>